<protein>
    <submittedName>
        <fullName evidence="2">Uncharacterized protein</fullName>
    </submittedName>
</protein>
<reference evidence="2 3" key="1">
    <citation type="submission" date="2023-11" db="EMBL/GenBank/DDBJ databases">
        <title>Halocaridina rubra genome assembly.</title>
        <authorList>
            <person name="Smith C."/>
        </authorList>
    </citation>
    <scope>NUCLEOTIDE SEQUENCE [LARGE SCALE GENOMIC DNA]</scope>
    <source>
        <strain evidence="2">EP-1</strain>
        <tissue evidence="2">Whole</tissue>
    </source>
</reference>
<evidence type="ECO:0000313" key="2">
    <source>
        <dbReference type="EMBL" id="KAK7068661.1"/>
    </source>
</evidence>
<proteinExistence type="predicted"/>
<dbReference type="AlphaFoldDB" id="A0AAN8ZU50"/>
<feature type="non-terminal residue" evidence="2">
    <location>
        <position position="1"/>
    </location>
</feature>
<feature type="compositionally biased region" description="Low complexity" evidence="1">
    <location>
        <begin position="117"/>
        <end position="128"/>
    </location>
</feature>
<evidence type="ECO:0000313" key="3">
    <source>
        <dbReference type="Proteomes" id="UP001381693"/>
    </source>
</evidence>
<accession>A0AAN8ZU50</accession>
<evidence type="ECO:0000256" key="1">
    <source>
        <dbReference type="SAM" id="MobiDB-lite"/>
    </source>
</evidence>
<feature type="compositionally biased region" description="Polar residues" evidence="1">
    <location>
        <begin position="19"/>
        <end position="30"/>
    </location>
</feature>
<name>A0AAN8ZU50_HALRR</name>
<feature type="compositionally biased region" description="Pro residues" evidence="1">
    <location>
        <begin position="45"/>
        <end position="54"/>
    </location>
</feature>
<keyword evidence="3" id="KW-1185">Reference proteome</keyword>
<gene>
    <name evidence="2" type="ORF">SK128_012882</name>
</gene>
<feature type="compositionally biased region" description="Basic residues" evidence="1">
    <location>
        <begin position="208"/>
        <end position="223"/>
    </location>
</feature>
<sequence>EKKWPNNFLKSPGIKPRGNSRTVPNLQNVFDRSHKMGEGEDDTPPATPSTPCTPPHTVADNSIFAPVEIGSASVMGSGLDNRVSTSGYPLHGTAISTLPHTLTQLVVGNPHLPSAPPISSAPAATPVSQVPPPPLPPRVRKREPSIGDTSPKVKQAPDAPELPPRDVSPPPIPPRTSTLPRMHSSGVLQHGPTHHHHAPPGHSLQSVSHHHHIHHHLPHHHRPSPPLLAPPLPPQPYQLDPPPHRRNNSMDLSSPTPMARRHTNGPHPGLPGSSMNDGSAEPSDNPPTPPPRLAYRHTFSFSYDHHQS</sequence>
<organism evidence="2 3">
    <name type="scientific">Halocaridina rubra</name>
    <name type="common">Hawaiian red shrimp</name>
    <dbReference type="NCBI Taxonomy" id="373956"/>
    <lineage>
        <taxon>Eukaryota</taxon>
        <taxon>Metazoa</taxon>
        <taxon>Ecdysozoa</taxon>
        <taxon>Arthropoda</taxon>
        <taxon>Crustacea</taxon>
        <taxon>Multicrustacea</taxon>
        <taxon>Malacostraca</taxon>
        <taxon>Eumalacostraca</taxon>
        <taxon>Eucarida</taxon>
        <taxon>Decapoda</taxon>
        <taxon>Pleocyemata</taxon>
        <taxon>Caridea</taxon>
        <taxon>Atyoidea</taxon>
        <taxon>Atyidae</taxon>
        <taxon>Halocaridina</taxon>
    </lineage>
</organism>
<comment type="caution">
    <text evidence="2">The sequence shown here is derived from an EMBL/GenBank/DDBJ whole genome shotgun (WGS) entry which is preliminary data.</text>
</comment>
<dbReference type="EMBL" id="JAXCGZ010017160">
    <property type="protein sequence ID" value="KAK7068661.1"/>
    <property type="molecule type" value="Genomic_DNA"/>
</dbReference>
<feature type="region of interest" description="Disordered" evidence="1">
    <location>
        <begin position="113"/>
        <end position="308"/>
    </location>
</feature>
<feature type="compositionally biased region" description="Pro residues" evidence="1">
    <location>
        <begin position="160"/>
        <end position="174"/>
    </location>
</feature>
<dbReference type="Proteomes" id="UP001381693">
    <property type="component" value="Unassembled WGS sequence"/>
</dbReference>
<feature type="compositionally biased region" description="Pro residues" evidence="1">
    <location>
        <begin position="224"/>
        <end position="241"/>
    </location>
</feature>
<feature type="region of interest" description="Disordered" evidence="1">
    <location>
        <begin position="1"/>
        <end position="59"/>
    </location>
</feature>